<evidence type="ECO:0000313" key="1">
    <source>
        <dbReference type="EMBL" id="AYV91167.1"/>
    </source>
</evidence>
<proteinExistence type="predicted"/>
<gene>
    <name evidence="1" type="primary">orf306</name>
</gene>
<dbReference type="EMBL" id="MH704580">
    <property type="protein sequence ID" value="AYV91167.1"/>
    <property type="molecule type" value="Genomic_DNA"/>
</dbReference>
<keyword evidence="1" id="KW-0496">Mitochondrion</keyword>
<organism evidence="1">
    <name type="scientific">Helianthus annuus</name>
    <name type="common">Common sunflower</name>
    <dbReference type="NCBI Taxonomy" id="4232"/>
    <lineage>
        <taxon>Eukaryota</taxon>
        <taxon>Viridiplantae</taxon>
        <taxon>Streptophyta</taxon>
        <taxon>Embryophyta</taxon>
        <taxon>Tracheophyta</taxon>
        <taxon>Spermatophyta</taxon>
        <taxon>Magnoliopsida</taxon>
        <taxon>eudicotyledons</taxon>
        <taxon>Gunneridae</taxon>
        <taxon>Pentapetalae</taxon>
        <taxon>asterids</taxon>
        <taxon>campanulids</taxon>
        <taxon>Asterales</taxon>
        <taxon>Asteraceae</taxon>
        <taxon>Asteroideae</taxon>
        <taxon>Heliantheae alliance</taxon>
        <taxon>Heliantheae</taxon>
        <taxon>Helianthus</taxon>
    </lineage>
</organism>
<protein>
    <submittedName>
        <fullName evidence="1">Uncharacterized protein</fullName>
    </submittedName>
</protein>
<sequence>MTRKDRSAFLSFHQERHLWTSASTSSPSRVGIGTMDQDFWFPFDFQLRSLLLLEGYGFLSPGYRFIGSATLSIKAITPLIHTHSAPLTPERKLAHLSDWIRS</sequence>
<name>A0A3G5AVG0_HELAN</name>
<accession>A0A3G5AVG0</accession>
<reference evidence="1" key="1">
    <citation type="journal article" date="2019" name="BMC Plant Biol.">
        <title>Characterization of the mitochondrial genome of the MAX1 type of cytoplasmic male-sterile sunflower.</title>
        <authorList>
            <person name="Makarenko M.S."/>
            <person name="Usatov A.V."/>
            <person name="Tatarinova T.V."/>
            <person name="Azarin K.V."/>
            <person name="Logacheva M.D."/>
            <person name="Gavrilova V.A."/>
            <person name="Horn R."/>
        </authorList>
    </citation>
    <scope>NUCLEOTIDE SEQUENCE</scope>
    <source>
        <tissue evidence="1">Leaves</tissue>
    </source>
</reference>
<geneLocation type="mitochondrion" evidence="1"/>
<dbReference type="AlphaFoldDB" id="A0A3G5AVG0"/>